<evidence type="ECO:0000313" key="2">
    <source>
        <dbReference type="EMBL" id="PMR75352.1"/>
    </source>
</evidence>
<comment type="caution">
    <text evidence="2">The sequence shown here is derived from an EMBL/GenBank/DDBJ whole genome shotgun (WGS) entry which is preliminary data.</text>
</comment>
<evidence type="ECO:0000256" key="1">
    <source>
        <dbReference type="SAM" id="SignalP"/>
    </source>
</evidence>
<gene>
    <name evidence="2" type="ORF">C1H69_10550</name>
</gene>
<protein>
    <recommendedName>
        <fullName evidence="4">HEAT repeat domain-containing protein</fullName>
    </recommendedName>
</protein>
<evidence type="ECO:0008006" key="4">
    <source>
        <dbReference type="Google" id="ProtNLM"/>
    </source>
</evidence>
<proteinExistence type="predicted"/>
<feature type="chain" id="PRO_5014951195" description="HEAT repeat domain-containing protein" evidence="1">
    <location>
        <begin position="25"/>
        <end position="180"/>
    </location>
</feature>
<keyword evidence="3" id="KW-1185">Reference proteome</keyword>
<evidence type="ECO:0000313" key="3">
    <source>
        <dbReference type="Proteomes" id="UP000235803"/>
    </source>
</evidence>
<dbReference type="Proteomes" id="UP000235803">
    <property type="component" value="Unassembled WGS sequence"/>
</dbReference>
<keyword evidence="1" id="KW-0732">Signal</keyword>
<dbReference type="AlphaFoldDB" id="A0A2N7U4I9"/>
<reference evidence="2 3" key="1">
    <citation type="submission" date="2018-01" db="EMBL/GenBank/DDBJ databases">
        <title>Halomonas endophytica sp. nov., isolated from storage liquid in the stems of Populus euphratica.</title>
        <authorList>
            <person name="Chen C."/>
        </authorList>
    </citation>
    <scope>NUCLEOTIDE SEQUENCE [LARGE SCALE GENOMIC DNA]</scope>
    <source>
        <strain evidence="2 3">MC28</strain>
    </source>
</reference>
<dbReference type="OrthoDB" id="5785094at2"/>
<feature type="signal peptide" evidence="1">
    <location>
        <begin position="1"/>
        <end position="24"/>
    </location>
</feature>
<name>A0A2N7U4I9_9GAMM</name>
<dbReference type="RefSeq" id="WP_102653366.1">
    <property type="nucleotide sequence ID" value="NZ_PNRF01000020.1"/>
</dbReference>
<dbReference type="PROSITE" id="PS51257">
    <property type="entry name" value="PROKAR_LIPOPROTEIN"/>
    <property type="match status" value="1"/>
</dbReference>
<sequence length="180" mass="20023">MTTRVLRLSSALLVTLLLSGCATRSPEPPLESLPSDIPVESPAPAVAEAQATPEDRYWLPPLFVTAEDQAHYYASRLADRRFVDTYGAAEHPRVWYTAAEQLGQLGEPAIPLLFGLIDTTSSHELMLVLYALQLASQDPAVLAQTGGEYIQLGTVLSEETNRENRSIALTWWERHGRHWR</sequence>
<dbReference type="EMBL" id="PNRF01000020">
    <property type="protein sequence ID" value="PMR75352.1"/>
    <property type="molecule type" value="Genomic_DNA"/>
</dbReference>
<organism evidence="2 3">
    <name type="scientific">Billgrantia endophytica</name>
    <dbReference type="NCBI Taxonomy" id="2033802"/>
    <lineage>
        <taxon>Bacteria</taxon>
        <taxon>Pseudomonadati</taxon>
        <taxon>Pseudomonadota</taxon>
        <taxon>Gammaproteobacteria</taxon>
        <taxon>Oceanospirillales</taxon>
        <taxon>Halomonadaceae</taxon>
        <taxon>Billgrantia</taxon>
    </lineage>
</organism>
<accession>A0A2N7U4I9</accession>